<keyword evidence="3" id="KW-1185">Reference proteome</keyword>
<evidence type="ECO:0000313" key="3">
    <source>
        <dbReference type="Proteomes" id="UP001367922"/>
    </source>
</evidence>
<dbReference type="SUPFAM" id="SSF49373">
    <property type="entry name" value="Invasin/intimin cell-adhesion fragments"/>
    <property type="match status" value="3"/>
</dbReference>
<sequence length="1303" mass="145549">MRKRQSYFRYVLIICIVATLLLPLPPFYVKANGEEEKKEERTFQTMSVQEAGKDSNKDISVSTLDENLKAEQLAKQLVGDGAEVRSVKYTGANQAAGAFQAKQNIFGLNAGVILSTGNAKGIIGPNKFKSYTQINNQPGDSDVEKLFFPFFPSIKTYDASVLEFEFKPSKEKMKIQYVLASEEFSEFTDYNDVVGIFVNGKNISKVQNSTMPVAVSSIFSDRWYEKYYTSNINGVKNTEMDGISAVLNAESTVNVNEWNTIKLVIADGKDNGVDSNVLINSMTFENVKAPEIDSEVYFAGASIEDKGNDKVIFTAHIGRTNNIDKQDSVKWKLSLPKTNNNAEEIKNSGEIVFKKGESEQTVVMEVNKQDRDIQFVLHSPSEHTQLRGTNVHPVFIREIFVNPQPLQLKVGEEQTFQVIARYYDEKEVDITEKVEIEVHNSDIAKVSSTNKIIGQSAGRTLMKVSYGQIPHWIDVNVGEKKQIKDIELDKKEVSLYEGEYSHINVTAIYEDGDVTYPNYGVKLTSSDEKIVRVLYDLTFEAVSAGEATITVEYEGIKKEITVKVEKDDSKIKGIDSNIKYDRIRVGEPFEYYIYANYDNGRGQDVTSKAKVESLHPDIIEVDKQGHALIGKKKGKATLKITYKDFTEEVTVEVKERVKELVISKSQFELKEHATDTFTVTAKYESGEEEDVTNQAYASINDWQLASVSKAGEITAWKEGQTTLLVRYEEQEVRIPVYIHSSLKDIEVEPSEISLPINEKRRLQVIGIYEGDTKSSIQTEATFSSNNENVKVDKLGNIVAQKEGDAVITVSVGAFTKEVKVHVTNQLLELHASTSHISLKTNEIYDLKVTGVYEDGSIQDVTSGVTFKSSNSSVVTVDSSGKLTTLNQKGKAIITITKDGQTLNIPVEVTEKEMGLLLDVQGTNGQAVEHVSIVVEDAQKKMSKLVTDGSGTLLLKPQEGAYKVYAYKKGYKPVVVDVDVKKGEITKKKIILEPSQLFDGKMNVQQMTKEEIQKAGIDINDPANRYVYKFELYLKVENEDKKVDYVINGKGNILNGNSAIVIGGNQVYPVVIQGREEMPPAVGYMVVPGQVSWLKEFFKVELVIQNFADEPFELTNSNVSLQLPQGLSLAPIATQQRNDVYLGTIGGNEVKRAEWYIRGDQKGQYNLEALFSSTLYPFDEAVFANFKTVKPIEVSGEDGVKMHIKVEKKAHKGLPYLVKIGIENKSPNAIYDLHVELNKEGKKNYIYTPGTVLKRVVDVVKTGETQWFDYLLLPTIEGDLKIDESFIKKVGGNVNIETVLSTID</sequence>
<dbReference type="NCBIfam" id="NF038133">
    <property type="entry name" value="choice_anch_L"/>
    <property type="match status" value="1"/>
</dbReference>
<dbReference type="EMBL" id="JBAWSV010000004">
    <property type="protein sequence ID" value="MEI4830231.1"/>
    <property type="molecule type" value="Genomic_DNA"/>
</dbReference>
<organism evidence="2 3">
    <name type="scientific">Bacillus yunxiaonensis</name>
    <dbReference type="NCBI Taxonomy" id="3127665"/>
    <lineage>
        <taxon>Bacteria</taxon>
        <taxon>Bacillati</taxon>
        <taxon>Bacillota</taxon>
        <taxon>Bacilli</taxon>
        <taxon>Bacillales</taxon>
        <taxon>Bacillaceae</taxon>
        <taxon>Bacillus</taxon>
    </lineage>
</organism>
<reference evidence="2 3" key="1">
    <citation type="submission" date="2024-01" db="EMBL/GenBank/DDBJ databases">
        <title>Seven novel Bacillus-like species.</title>
        <authorList>
            <person name="Liu G."/>
        </authorList>
    </citation>
    <scope>NUCLEOTIDE SEQUENCE [LARGE SCALE GENOMIC DNA]</scope>
    <source>
        <strain evidence="2 3">FJAT-53711</strain>
    </source>
</reference>
<proteinExistence type="predicted"/>
<evidence type="ECO:0000313" key="2">
    <source>
        <dbReference type="EMBL" id="MEI4830231.1"/>
    </source>
</evidence>
<dbReference type="SMART" id="SM00635">
    <property type="entry name" value="BID_2"/>
    <property type="match status" value="6"/>
</dbReference>
<feature type="domain" description="BIG2" evidence="1">
    <location>
        <begin position="395"/>
        <end position="476"/>
    </location>
</feature>
<comment type="caution">
    <text evidence="2">The sequence shown here is derived from an EMBL/GenBank/DDBJ whole genome shotgun (WGS) entry which is preliminary data.</text>
</comment>
<dbReference type="Gene3D" id="2.60.40.1120">
    <property type="entry name" value="Carboxypeptidase-like, regulatory domain"/>
    <property type="match status" value="1"/>
</dbReference>
<evidence type="ECO:0000259" key="1">
    <source>
        <dbReference type="SMART" id="SM00635"/>
    </source>
</evidence>
<feature type="domain" description="BIG2" evidence="1">
    <location>
        <begin position="823"/>
        <end position="907"/>
    </location>
</feature>
<protein>
    <submittedName>
        <fullName evidence="2">Choice-of-anchor L domain-containing protein</fullName>
    </submittedName>
</protein>
<dbReference type="SUPFAM" id="SSF49464">
    <property type="entry name" value="Carboxypeptidase regulatory domain-like"/>
    <property type="match status" value="1"/>
</dbReference>
<dbReference type="Gene3D" id="2.60.40.1080">
    <property type="match status" value="6"/>
</dbReference>
<feature type="domain" description="BIG2" evidence="1">
    <location>
        <begin position="574"/>
        <end position="652"/>
    </location>
</feature>
<gene>
    <name evidence="2" type="ORF">WAX78_12280</name>
</gene>
<feature type="domain" description="BIG2" evidence="1">
    <location>
        <begin position="482"/>
        <end position="563"/>
    </location>
</feature>
<accession>A0ABU8FWR0</accession>
<dbReference type="InterPro" id="IPR049804">
    <property type="entry name" value="Choice_anch_L"/>
</dbReference>
<name>A0ABU8FWR0_9BACI</name>
<dbReference type="InterPro" id="IPR008969">
    <property type="entry name" value="CarboxyPept-like_regulatory"/>
</dbReference>
<dbReference type="RefSeq" id="WP_336482566.1">
    <property type="nucleotide sequence ID" value="NZ_JBAWSV010000004.1"/>
</dbReference>
<dbReference type="InterPro" id="IPR003343">
    <property type="entry name" value="Big_2"/>
</dbReference>
<feature type="domain" description="BIG2" evidence="1">
    <location>
        <begin position="656"/>
        <end position="737"/>
    </location>
</feature>
<dbReference type="Proteomes" id="UP001367922">
    <property type="component" value="Unassembled WGS sequence"/>
</dbReference>
<feature type="domain" description="BIG2" evidence="1">
    <location>
        <begin position="741"/>
        <end position="821"/>
    </location>
</feature>
<dbReference type="InterPro" id="IPR008964">
    <property type="entry name" value="Invasin/intimin_cell_adhesion"/>
</dbReference>